<dbReference type="EMBL" id="LWMW01000029">
    <property type="protein sequence ID" value="KZX17561.1"/>
    <property type="molecule type" value="Genomic_DNA"/>
</dbReference>
<sequence length="249" mass="28803">MKFNRLLLIIGIVVLVSVFVMSTSFAASKKSESIYSDKISRYISEDSYKTKISEIKKTDIINVKKGGSTKGNFKISVKDSFKNKYKIKSVTVVYKHRYTDSDIMDEVERKVYKTYKSKNKKILTIRDLSSLEGIDYEFVNIVINYKTNKKLKQETTYLKKAYRYKSTTVYIGKTAVVKDITVGNLKNFVHIIKVKATNSKYKIKTFKVIFYSYIDIIGTIYGHGKNSLVVKGPMHYDPRSEGDFEITYY</sequence>
<evidence type="ECO:0000313" key="1">
    <source>
        <dbReference type="EMBL" id="KZX17561.1"/>
    </source>
</evidence>
<reference evidence="1 2" key="1">
    <citation type="submission" date="2016-04" db="EMBL/GenBank/DDBJ databases">
        <title>Genome sequence of Methanobrevibacter cuticularis DSM 11139.</title>
        <authorList>
            <person name="Poehlein A."/>
            <person name="Seedorf H."/>
            <person name="Daniel R."/>
        </authorList>
    </citation>
    <scope>NUCLEOTIDE SEQUENCE [LARGE SCALE GENOMIC DNA]</scope>
    <source>
        <strain evidence="1 2">DSM 11139</strain>
    </source>
</reference>
<dbReference type="Proteomes" id="UP000077275">
    <property type="component" value="Unassembled WGS sequence"/>
</dbReference>
<comment type="caution">
    <text evidence="1">The sequence shown here is derived from an EMBL/GenBank/DDBJ whole genome shotgun (WGS) entry which is preliminary data.</text>
</comment>
<protein>
    <submittedName>
        <fullName evidence="1">Uncharacterized protein</fullName>
    </submittedName>
</protein>
<dbReference type="OrthoDB" id="377123at2157"/>
<accession>A0A166FDC6</accession>
<proteinExistence type="predicted"/>
<evidence type="ECO:0000313" key="2">
    <source>
        <dbReference type="Proteomes" id="UP000077275"/>
    </source>
</evidence>
<dbReference type="RefSeq" id="WP_067257578.1">
    <property type="nucleotide sequence ID" value="NZ_LWMW01000029.1"/>
</dbReference>
<name>A0A166FDC6_9EURY</name>
<gene>
    <name evidence="1" type="ORF">MBCUT_01760</name>
</gene>
<dbReference type="AlphaFoldDB" id="A0A166FDC6"/>
<dbReference type="PATRIC" id="fig|47311.3.peg.189"/>
<organism evidence="1 2">
    <name type="scientific">Methanobrevibacter cuticularis</name>
    <dbReference type="NCBI Taxonomy" id="47311"/>
    <lineage>
        <taxon>Archaea</taxon>
        <taxon>Methanobacteriati</taxon>
        <taxon>Methanobacteriota</taxon>
        <taxon>Methanomada group</taxon>
        <taxon>Methanobacteria</taxon>
        <taxon>Methanobacteriales</taxon>
        <taxon>Methanobacteriaceae</taxon>
        <taxon>Methanobrevibacter</taxon>
    </lineage>
</organism>
<keyword evidence="2" id="KW-1185">Reference proteome</keyword>